<dbReference type="SUPFAM" id="SSF102215">
    <property type="entry name" value="Creatininase"/>
    <property type="match status" value="1"/>
</dbReference>
<organism evidence="6 7">
    <name type="scientific">Dactylosporangium darangshiense</name>
    <dbReference type="NCBI Taxonomy" id="579108"/>
    <lineage>
        <taxon>Bacteria</taxon>
        <taxon>Bacillati</taxon>
        <taxon>Actinomycetota</taxon>
        <taxon>Actinomycetes</taxon>
        <taxon>Micromonosporales</taxon>
        <taxon>Micromonosporaceae</taxon>
        <taxon>Dactylosporangium</taxon>
    </lineage>
</organism>
<dbReference type="EMBL" id="BAABAT010000037">
    <property type="protein sequence ID" value="GAA4259711.1"/>
    <property type="molecule type" value="Genomic_DNA"/>
</dbReference>
<dbReference type="InterPro" id="IPR024087">
    <property type="entry name" value="Creatininase-like_sf"/>
</dbReference>
<proteinExistence type="inferred from homology"/>
<evidence type="ECO:0000256" key="4">
    <source>
        <dbReference type="ARBA" id="ARBA00022833"/>
    </source>
</evidence>
<comment type="caution">
    <text evidence="6">The sequence shown here is derived from an EMBL/GenBank/DDBJ whole genome shotgun (WGS) entry which is preliminary data.</text>
</comment>
<evidence type="ECO:0000313" key="7">
    <source>
        <dbReference type="Proteomes" id="UP001500620"/>
    </source>
</evidence>
<evidence type="ECO:0000256" key="2">
    <source>
        <dbReference type="ARBA" id="ARBA00022723"/>
    </source>
</evidence>
<reference evidence="7" key="1">
    <citation type="journal article" date="2019" name="Int. J. Syst. Evol. Microbiol.">
        <title>The Global Catalogue of Microorganisms (GCM) 10K type strain sequencing project: providing services to taxonomists for standard genome sequencing and annotation.</title>
        <authorList>
            <consortium name="The Broad Institute Genomics Platform"/>
            <consortium name="The Broad Institute Genome Sequencing Center for Infectious Disease"/>
            <person name="Wu L."/>
            <person name="Ma J."/>
        </authorList>
    </citation>
    <scope>NUCLEOTIDE SEQUENCE [LARGE SCALE GENOMIC DNA]</scope>
    <source>
        <strain evidence="7">JCM 17441</strain>
    </source>
</reference>
<keyword evidence="4" id="KW-0862">Zinc</keyword>
<evidence type="ECO:0000256" key="3">
    <source>
        <dbReference type="ARBA" id="ARBA00022801"/>
    </source>
</evidence>
<protein>
    <submittedName>
        <fullName evidence="6">Creatininase family protein</fullName>
    </submittedName>
</protein>
<keyword evidence="3" id="KW-0378">Hydrolase</keyword>
<dbReference type="PANTHER" id="PTHR35005:SF1">
    <property type="entry name" value="2-AMINO-5-FORMYLAMINO-6-RIBOSYLAMINOPYRIMIDIN-4(3H)-ONE 5'-MONOPHOSPHATE DEFORMYLASE"/>
    <property type="match status" value="1"/>
</dbReference>
<dbReference type="Proteomes" id="UP001500620">
    <property type="component" value="Unassembled WGS sequence"/>
</dbReference>
<dbReference type="InterPro" id="IPR003785">
    <property type="entry name" value="Creatininase/forma_Hydrolase"/>
</dbReference>
<gene>
    <name evidence="6" type="ORF">GCM10022255_085380</name>
</gene>
<evidence type="ECO:0000313" key="6">
    <source>
        <dbReference type="EMBL" id="GAA4259711.1"/>
    </source>
</evidence>
<name>A0ABP8DMG6_9ACTN</name>
<keyword evidence="7" id="KW-1185">Reference proteome</keyword>
<dbReference type="Pfam" id="PF02633">
    <property type="entry name" value="Creatininase"/>
    <property type="match status" value="1"/>
</dbReference>
<dbReference type="Gene3D" id="3.40.50.10310">
    <property type="entry name" value="Creatininase"/>
    <property type="match status" value="1"/>
</dbReference>
<dbReference type="PANTHER" id="PTHR35005">
    <property type="entry name" value="3-DEHYDRO-SCYLLO-INOSOSE HYDROLASE"/>
    <property type="match status" value="1"/>
</dbReference>
<sequence length="247" mass="25604">MSAVELITTATSVDERHRAAAVAVLPVGSFEQHGEHLPLTTDTVVACAIAAAIAERYQLLLLPPVTIACSHEHAAWPGTVSISATTLSAVVRDIAASLERSGIHQLAIVNGHGGNYVLSNIVQEANVGARRMTLYPTRTEWDAARSAAKLTSSGHDDMHAGELEVSMLLHVAPHLVRDGFVSGDHAAPDRTHLLLHGMAAYTASGVIGYPSAGSAAKGAALMESLTESFAGHLAELGKVVTGDAGAD</sequence>
<comment type="similarity">
    <text evidence="5">Belongs to the creatininase superfamily.</text>
</comment>
<accession>A0ABP8DMG6</accession>
<comment type="cofactor">
    <cofactor evidence="1">
        <name>Zn(2+)</name>
        <dbReference type="ChEBI" id="CHEBI:29105"/>
    </cofactor>
</comment>
<keyword evidence="2" id="KW-0479">Metal-binding</keyword>
<evidence type="ECO:0000256" key="1">
    <source>
        <dbReference type="ARBA" id="ARBA00001947"/>
    </source>
</evidence>
<evidence type="ECO:0000256" key="5">
    <source>
        <dbReference type="ARBA" id="ARBA00024029"/>
    </source>
</evidence>